<comment type="caution">
    <text evidence="2">The sequence shown here is derived from an EMBL/GenBank/DDBJ whole genome shotgun (WGS) entry which is preliminary data.</text>
</comment>
<feature type="region of interest" description="Disordered" evidence="1">
    <location>
        <begin position="288"/>
        <end position="317"/>
    </location>
</feature>
<dbReference type="PANTHER" id="PTHR34547:SF1">
    <property type="entry name" value="YACP-LIKE NYN DOMAIN PROTEIN"/>
    <property type="match status" value="1"/>
</dbReference>
<proteinExistence type="predicted"/>
<dbReference type="Proteomes" id="UP001140206">
    <property type="component" value="Chromosome 1"/>
</dbReference>
<evidence type="ECO:0000256" key="1">
    <source>
        <dbReference type="SAM" id="MobiDB-lite"/>
    </source>
</evidence>
<sequence>MRTAVYSSYSLYPVVEARNRKHNPKSPKDKDKDKDKDAHNTARRITSNVKQNLQFLKLKEQTSATKNTPIPATRYRRKKGDNKLEETDLKIEPGEEDTTFHNSIQEWETGELVVLVDAYNLCGHWEKLKPDFTSGRLSSARGKLIDYLVMYNEVREFKVVAVFDAVKSGRRTHKENVFGVDIIYTGGIEADDWILREVESLKKAGSPVLVVTSDIFMISELLLLGASVWNCDNFVTEIRDAELEYREIIKRDRVREKKSKMPVKYDMPLLAVPALESLKKKLVDEDLSNAPESETLSTPDPTTTDLHSSNKSNGSLRKKSVQIVKLKKRRYGSFYHTLHDLKRRISEEE</sequence>
<dbReference type="Pfam" id="PF05991">
    <property type="entry name" value="NYN_YacP"/>
    <property type="match status" value="1"/>
</dbReference>
<gene>
    <name evidence="2" type="ORF">LUZ62_022158</name>
</gene>
<feature type="compositionally biased region" description="Low complexity" evidence="1">
    <location>
        <begin position="292"/>
        <end position="306"/>
    </location>
</feature>
<dbReference type="EMBL" id="JAMFTS010000001">
    <property type="protein sequence ID" value="KAJ4809592.1"/>
    <property type="molecule type" value="Genomic_DNA"/>
</dbReference>
<name>A0AAV8H1W5_9POAL</name>
<protein>
    <submittedName>
        <fullName evidence="2">YacP-like NYN domain protein</fullName>
    </submittedName>
</protein>
<organism evidence="2 3">
    <name type="scientific">Rhynchospora pubera</name>
    <dbReference type="NCBI Taxonomy" id="906938"/>
    <lineage>
        <taxon>Eukaryota</taxon>
        <taxon>Viridiplantae</taxon>
        <taxon>Streptophyta</taxon>
        <taxon>Embryophyta</taxon>
        <taxon>Tracheophyta</taxon>
        <taxon>Spermatophyta</taxon>
        <taxon>Magnoliopsida</taxon>
        <taxon>Liliopsida</taxon>
        <taxon>Poales</taxon>
        <taxon>Cyperaceae</taxon>
        <taxon>Cyperoideae</taxon>
        <taxon>Rhynchosporeae</taxon>
        <taxon>Rhynchospora</taxon>
    </lineage>
</organism>
<accession>A0AAV8H1W5</accession>
<dbReference type="SUPFAM" id="SSF88723">
    <property type="entry name" value="PIN domain-like"/>
    <property type="match status" value="1"/>
</dbReference>
<keyword evidence="3" id="KW-1185">Reference proteome</keyword>
<feature type="compositionally biased region" description="Polar residues" evidence="1">
    <location>
        <begin position="61"/>
        <end position="70"/>
    </location>
</feature>
<evidence type="ECO:0000313" key="2">
    <source>
        <dbReference type="EMBL" id="KAJ4809592.1"/>
    </source>
</evidence>
<dbReference type="InterPro" id="IPR010298">
    <property type="entry name" value="YacP-like"/>
</dbReference>
<dbReference type="PANTHER" id="PTHR34547">
    <property type="entry name" value="YACP-LIKE NYN DOMAIN PROTEIN"/>
    <property type="match status" value="1"/>
</dbReference>
<feature type="region of interest" description="Disordered" evidence="1">
    <location>
        <begin position="15"/>
        <end position="46"/>
    </location>
</feature>
<dbReference type="AlphaFoldDB" id="A0AAV8H1W5"/>
<feature type="compositionally biased region" description="Basic and acidic residues" evidence="1">
    <location>
        <begin position="26"/>
        <end position="40"/>
    </location>
</feature>
<feature type="region of interest" description="Disordered" evidence="1">
    <location>
        <begin position="61"/>
        <end position="83"/>
    </location>
</feature>
<dbReference type="InterPro" id="IPR029060">
    <property type="entry name" value="PIN-like_dom_sf"/>
</dbReference>
<reference evidence="2" key="1">
    <citation type="submission" date="2022-08" db="EMBL/GenBank/DDBJ databases">
        <authorList>
            <person name="Marques A."/>
        </authorList>
    </citation>
    <scope>NUCLEOTIDE SEQUENCE</scope>
    <source>
        <strain evidence="2">RhyPub2mFocal</strain>
        <tissue evidence="2">Leaves</tissue>
    </source>
</reference>
<evidence type="ECO:0000313" key="3">
    <source>
        <dbReference type="Proteomes" id="UP001140206"/>
    </source>
</evidence>